<dbReference type="AlphaFoldDB" id="A0A396GPJ5"/>
<dbReference type="EMBL" id="PSQE01000008">
    <property type="protein sequence ID" value="RHN42328.1"/>
    <property type="molecule type" value="Genomic_DNA"/>
</dbReference>
<reference evidence="1" key="1">
    <citation type="journal article" date="2018" name="Nat. Plants">
        <title>Whole-genome landscape of Medicago truncatula symbiotic genes.</title>
        <authorList>
            <person name="Pecrix Y."/>
            <person name="Gamas P."/>
            <person name="Carrere S."/>
        </authorList>
    </citation>
    <scope>NUCLEOTIDE SEQUENCE</scope>
    <source>
        <tissue evidence="1">Leaves</tissue>
    </source>
</reference>
<accession>A0A396GPJ5</accession>
<organism evidence="1">
    <name type="scientific">Medicago truncatula</name>
    <name type="common">Barrel medic</name>
    <name type="synonym">Medicago tribuloides</name>
    <dbReference type="NCBI Taxonomy" id="3880"/>
    <lineage>
        <taxon>Eukaryota</taxon>
        <taxon>Viridiplantae</taxon>
        <taxon>Streptophyta</taxon>
        <taxon>Embryophyta</taxon>
        <taxon>Tracheophyta</taxon>
        <taxon>Spermatophyta</taxon>
        <taxon>Magnoliopsida</taxon>
        <taxon>eudicotyledons</taxon>
        <taxon>Gunneridae</taxon>
        <taxon>Pentapetalae</taxon>
        <taxon>rosids</taxon>
        <taxon>fabids</taxon>
        <taxon>Fabales</taxon>
        <taxon>Fabaceae</taxon>
        <taxon>Papilionoideae</taxon>
        <taxon>50 kb inversion clade</taxon>
        <taxon>NPAAA clade</taxon>
        <taxon>Hologalegina</taxon>
        <taxon>IRL clade</taxon>
        <taxon>Trifolieae</taxon>
        <taxon>Medicago</taxon>
    </lineage>
</organism>
<evidence type="ECO:0000313" key="1">
    <source>
        <dbReference type="EMBL" id="RHN42328.1"/>
    </source>
</evidence>
<dbReference type="Proteomes" id="UP000265566">
    <property type="component" value="Chromosome 8"/>
</dbReference>
<proteinExistence type="predicted"/>
<name>A0A396GPJ5_MEDTR</name>
<sequence length="44" mass="5013">MIEFSFDNSLSMNEVEVKKIILDGHDVNEHSNLELWSNASFANS</sequence>
<gene>
    <name evidence="1" type="ORF">MtrunA17_Chr8g0375691</name>
</gene>
<protein>
    <submittedName>
        <fullName evidence="1">Uncharacterized protein</fullName>
    </submittedName>
</protein>
<dbReference type="Gramene" id="rna48757">
    <property type="protein sequence ID" value="RHN42328.1"/>
    <property type="gene ID" value="gene48757"/>
</dbReference>
<comment type="caution">
    <text evidence="1">The sequence shown here is derived from an EMBL/GenBank/DDBJ whole genome shotgun (WGS) entry which is preliminary data.</text>
</comment>